<evidence type="ECO:0000313" key="1">
    <source>
        <dbReference type="EMBL" id="KAK7463089.1"/>
    </source>
</evidence>
<proteinExistence type="predicted"/>
<dbReference type="EMBL" id="JBANRG010000010">
    <property type="protein sequence ID" value="KAK7463089.1"/>
    <property type="molecule type" value="Genomic_DNA"/>
</dbReference>
<accession>A0ABR1JKH7</accession>
<name>A0ABR1JKH7_9AGAR</name>
<dbReference type="Proteomes" id="UP001498398">
    <property type="component" value="Unassembled WGS sequence"/>
</dbReference>
<comment type="caution">
    <text evidence="1">The sequence shown here is derived from an EMBL/GenBank/DDBJ whole genome shotgun (WGS) entry which is preliminary data.</text>
</comment>
<evidence type="ECO:0000313" key="2">
    <source>
        <dbReference type="Proteomes" id="UP001498398"/>
    </source>
</evidence>
<reference evidence="1 2" key="1">
    <citation type="submission" date="2024-01" db="EMBL/GenBank/DDBJ databases">
        <title>A draft genome for the cacao thread blight pathogen Marasmiellus scandens.</title>
        <authorList>
            <person name="Baruah I.K."/>
            <person name="Leung J."/>
            <person name="Bukari Y."/>
            <person name="Amoako-Attah I."/>
            <person name="Meinhardt L.W."/>
            <person name="Bailey B.A."/>
            <person name="Cohen S.P."/>
        </authorList>
    </citation>
    <scope>NUCLEOTIDE SEQUENCE [LARGE SCALE GENOMIC DNA]</scope>
    <source>
        <strain evidence="1 2">GH-19</strain>
    </source>
</reference>
<sequence length="271" mass="30736">MFETSPNLVRLYLSHISVYSTLQCLVRAPPTVSVDVHIAFDYHGPLVSTPIISYIPTLVTQSSNDLSVANPALNDPLYDLFSNIASLPNIHLFDFTGDSCQGGPFPHSPFISFLSRRRSNETPITKLSFKWWILEDKFLIQILDLLPTLEHLAIDENFPAASINRRLFMRRRDRTLSSSFFRALRIPKSRSSSNCLLPRLTHLTLVFERTPDCIAMEDMIQSRRRDLQCTGPHSVPFSRLGYISISVPLEVVDVEDIESLQMMDGVIVKLS</sequence>
<keyword evidence="2" id="KW-1185">Reference proteome</keyword>
<evidence type="ECO:0008006" key="3">
    <source>
        <dbReference type="Google" id="ProtNLM"/>
    </source>
</evidence>
<gene>
    <name evidence="1" type="ORF">VKT23_007675</name>
</gene>
<protein>
    <recommendedName>
        <fullName evidence="3">F-box domain-containing protein</fullName>
    </recommendedName>
</protein>
<organism evidence="1 2">
    <name type="scientific">Marasmiellus scandens</name>
    <dbReference type="NCBI Taxonomy" id="2682957"/>
    <lineage>
        <taxon>Eukaryota</taxon>
        <taxon>Fungi</taxon>
        <taxon>Dikarya</taxon>
        <taxon>Basidiomycota</taxon>
        <taxon>Agaricomycotina</taxon>
        <taxon>Agaricomycetes</taxon>
        <taxon>Agaricomycetidae</taxon>
        <taxon>Agaricales</taxon>
        <taxon>Marasmiineae</taxon>
        <taxon>Omphalotaceae</taxon>
        <taxon>Marasmiellus</taxon>
    </lineage>
</organism>